<feature type="transmembrane region" description="Helical" evidence="1">
    <location>
        <begin position="12"/>
        <end position="31"/>
    </location>
</feature>
<dbReference type="EMBL" id="LT629787">
    <property type="protein sequence ID" value="SDU04274.1"/>
    <property type="molecule type" value="Genomic_DNA"/>
</dbReference>
<evidence type="ECO:0000256" key="1">
    <source>
        <dbReference type="SAM" id="Phobius"/>
    </source>
</evidence>
<gene>
    <name evidence="2" type="ORF">SAMN05216210_1408</name>
</gene>
<organism evidence="2 3">
    <name type="scientific">Halopseudomonas salegens</name>
    <dbReference type="NCBI Taxonomy" id="1434072"/>
    <lineage>
        <taxon>Bacteria</taxon>
        <taxon>Pseudomonadati</taxon>
        <taxon>Pseudomonadota</taxon>
        <taxon>Gammaproteobacteria</taxon>
        <taxon>Pseudomonadales</taxon>
        <taxon>Pseudomonadaceae</taxon>
        <taxon>Halopseudomonas</taxon>
    </lineage>
</organism>
<dbReference type="AlphaFoldDB" id="A0A1H2FAC0"/>
<proteinExistence type="predicted"/>
<accession>A0A1H2FAC0</accession>
<keyword evidence="3" id="KW-1185">Reference proteome</keyword>
<dbReference type="Proteomes" id="UP000243924">
    <property type="component" value="Chromosome I"/>
</dbReference>
<evidence type="ECO:0000313" key="3">
    <source>
        <dbReference type="Proteomes" id="UP000243924"/>
    </source>
</evidence>
<keyword evidence="1" id="KW-0472">Membrane</keyword>
<sequence length="74" mass="8090">MAEHPTGWKQRMQWLTPPLVILGIGLVLFFIAARFRALPQVEAVGTGFGVAAWCFVIAGLIWTIVRLVKASPGN</sequence>
<reference evidence="3" key="1">
    <citation type="submission" date="2016-10" db="EMBL/GenBank/DDBJ databases">
        <authorList>
            <person name="Varghese N."/>
            <person name="Submissions S."/>
        </authorList>
    </citation>
    <scope>NUCLEOTIDE SEQUENCE [LARGE SCALE GENOMIC DNA]</scope>
    <source>
        <strain evidence="3">CECT 8338</strain>
    </source>
</reference>
<keyword evidence="1" id="KW-1133">Transmembrane helix</keyword>
<feature type="transmembrane region" description="Helical" evidence="1">
    <location>
        <begin position="43"/>
        <end position="65"/>
    </location>
</feature>
<protein>
    <submittedName>
        <fullName evidence="2">Uncharacterized protein</fullName>
    </submittedName>
</protein>
<dbReference type="STRING" id="1434072.SAMN05216210_1408"/>
<keyword evidence="1" id="KW-0812">Transmembrane</keyword>
<evidence type="ECO:0000313" key="2">
    <source>
        <dbReference type="EMBL" id="SDU04274.1"/>
    </source>
</evidence>
<name>A0A1H2FAC0_9GAMM</name>